<feature type="chain" id="PRO_5038697137" evidence="6">
    <location>
        <begin position="22"/>
        <end position="422"/>
    </location>
</feature>
<accession>A0A1H2SRQ2</accession>
<evidence type="ECO:0000256" key="4">
    <source>
        <dbReference type="ARBA" id="ARBA00023139"/>
    </source>
</evidence>
<dbReference type="Proteomes" id="UP000182429">
    <property type="component" value="Unassembled WGS sequence"/>
</dbReference>
<feature type="signal peptide" evidence="6">
    <location>
        <begin position="1"/>
        <end position="21"/>
    </location>
</feature>
<keyword evidence="2 6" id="KW-0732">Signal</keyword>
<dbReference type="PROSITE" id="PS51257">
    <property type="entry name" value="PROKAR_LIPOPROTEIN"/>
    <property type="match status" value="1"/>
</dbReference>
<dbReference type="Gene3D" id="3.40.190.10">
    <property type="entry name" value="Periplasmic binding protein-like II"/>
    <property type="match status" value="2"/>
</dbReference>
<evidence type="ECO:0000256" key="3">
    <source>
        <dbReference type="ARBA" id="ARBA00023136"/>
    </source>
</evidence>
<dbReference type="InterPro" id="IPR050490">
    <property type="entry name" value="Bact_solute-bd_prot1"/>
</dbReference>
<gene>
    <name evidence="7" type="ORF">SAMN04487759_11054</name>
</gene>
<dbReference type="InterPro" id="IPR006059">
    <property type="entry name" value="SBP"/>
</dbReference>
<keyword evidence="1" id="KW-1003">Cell membrane</keyword>
<evidence type="ECO:0000256" key="2">
    <source>
        <dbReference type="ARBA" id="ARBA00022729"/>
    </source>
</evidence>
<evidence type="ECO:0000256" key="5">
    <source>
        <dbReference type="ARBA" id="ARBA00023288"/>
    </source>
</evidence>
<keyword evidence="5" id="KW-0449">Lipoprotein</keyword>
<organism evidence="7 8">
    <name type="scientific">Kandleria vitulina</name>
    <dbReference type="NCBI Taxonomy" id="1630"/>
    <lineage>
        <taxon>Bacteria</taxon>
        <taxon>Bacillati</taxon>
        <taxon>Bacillota</taxon>
        <taxon>Erysipelotrichia</taxon>
        <taxon>Erysipelotrichales</taxon>
        <taxon>Coprobacillaceae</taxon>
        <taxon>Kandleria</taxon>
    </lineage>
</organism>
<protein>
    <submittedName>
        <fullName evidence="7">Carbohydrate ABC transporter substrate-binding protein, CUT1 family (TC 3.A.1.1.-)</fullName>
    </submittedName>
</protein>
<keyword evidence="4" id="KW-0564">Palmitate</keyword>
<name>A0A1H2SRQ2_9FIRM</name>
<dbReference type="SUPFAM" id="SSF53850">
    <property type="entry name" value="Periplasmic binding protein-like II"/>
    <property type="match status" value="1"/>
</dbReference>
<keyword evidence="3" id="KW-0472">Membrane</keyword>
<dbReference type="Pfam" id="PF01547">
    <property type="entry name" value="SBP_bac_1"/>
    <property type="match status" value="1"/>
</dbReference>
<dbReference type="AlphaFoldDB" id="A0A1H2SRQ2"/>
<evidence type="ECO:0000313" key="7">
    <source>
        <dbReference type="EMBL" id="SDW34135.1"/>
    </source>
</evidence>
<evidence type="ECO:0000313" key="8">
    <source>
        <dbReference type="Proteomes" id="UP000182429"/>
    </source>
</evidence>
<evidence type="ECO:0000256" key="6">
    <source>
        <dbReference type="SAM" id="SignalP"/>
    </source>
</evidence>
<dbReference type="OrthoDB" id="9798191at2"/>
<sequence>MKLKKIFRIFLALMVCFTVVGCQTTTNKKTVIEIVSYKQEAATYFQQVAKEFNASHGDIVLKISSPNDAVTVMKTRFIREDYPDILAIGGDATFSEFVDADVLADVSDFSGLKNIKKSYLTILNELEYVPTKGIYGVPYAANASGILYSKKIFKEHGYKVPKTWDELMSLCKQMQKDGVLPFYFGYKDTWTTLAPWNALAVSLASPTVYQQVNAGKTTFTKEYSETADKFKELLKYGEKDVAAYGYNDACTAFAKGQSAMFTIGSYAIPQVLSSNPNMDIGSFVMPGNNDASKNNLNSGIDLMFSVTKACKNKKAAYIVLDYLLKEENLQKYINAQMSLPCRNGNFTLPKQFADMVPWINSGKMVDYPDHHYPATMGCDALLQSYLLSGNKKAFLTKWDKDWKRYNRDIIRKVEEYNKTHKS</sequence>
<dbReference type="PANTHER" id="PTHR43649:SF33">
    <property type="entry name" value="POLYGALACTURONAN_RHAMNOGALACTURONAN-BINDING PROTEIN YTCQ"/>
    <property type="match status" value="1"/>
</dbReference>
<dbReference type="EMBL" id="FNNF01000010">
    <property type="protein sequence ID" value="SDW34135.1"/>
    <property type="molecule type" value="Genomic_DNA"/>
</dbReference>
<dbReference type="PANTHER" id="PTHR43649">
    <property type="entry name" value="ARABINOSE-BINDING PROTEIN-RELATED"/>
    <property type="match status" value="1"/>
</dbReference>
<reference evidence="7 8" key="1">
    <citation type="submission" date="2016-10" db="EMBL/GenBank/DDBJ databases">
        <authorList>
            <person name="de Groot N.N."/>
        </authorList>
    </citation>
    <scope>NUCLEOTIDE SEQUENCE [LARGE SCALE GENOMIC DNA]</scope>
    <source>
        <strain evidence="7 8">S3b</strain>
    </source>
</reference>
<proteinExistence type="predicted"/>
<dbReference type="RefSeq" id="WP_074686130.1">
    <property type="nucleotide sequence ID" value="NZ_FNNF01000010.1"/>
</dbReference>
<evidence type="ECO:0000256" key="1">
    <source>
        <dbReference type="ARBA" id="ARBA00022475"/>
    </source>
</evidence>